<dbReference type="PANTHER" id="PTHR34584:SF1">
    <property type="entry name" value="NA(+)_H(+) ANTIPORTER SUBUNIT E1"/>
    <property type="match status" value="1"/>
</dbReference>
<comment type="similarity">
    <text evidence="2">Belongs to the CPA3 antiporters (TC 2.A.63) subunit E family.</text>
</comment>
<dbReference type="RefSeq" id="WP_378230808.1">
    <property type="nucleotide sequence ID" value="NZ_JBHSLL010000054.1"/>
</dbReference>
<keyword evidence="5 7" id="KW-1133">Transmembrane helix</keyword>
<dbReference type="NCBIfam" id="NF006520">
    <property type="entry name" value="PRK08965.1-4"/>
    <property type="match status" value="1"/>
</dbReference>
<sequence length="160" mass="17755">MRRVLPYPLMTAALLLMWLLLNGFSPGHLLLGAILALVTSQMVSALQPAKPRIRRWSQIPLLIGRVFIDIFHSNVAVAGLVLGHRRNEAKAAFVAIPLQLRDKTGLAVLACIITATPGTAWIEYRSGEDLLMIHVLDVDAEESYAAVIKHYESFLLEIFE</sequence>
<evidence type="ECO:0000313" key="8">
    <source>
        <dbReference type="EMBL" id="MFC5387130.1"/>
    </source>
</evidence>
<comment type="caution">
    <text evidence="8">The sequence shown here is derived from an EMBL/GenBank/DDBJ whole genome shotgun (WGS) entry which is preliminary data.</text>
</comment>
<keyword evidence="9" id="KW-1185">Reference proteome</keyword>
<accession>A0ABW0H067</accession>
<proteinExistence type="inferred from homology"/>
<gene>
    <name evidence="8" type="ORF">ACFPLB_14300</name>
</gene>
<dbReference type="EMBL" id="JBHSLL010000054">
    <property type="protein sequence ID" value="MFC5387130.1"/>
    <property type="molecule type" value="Genomic_DNA"/>
</dbReference>
<evidence type="ECO:0000313" key="9">
    <source>
        <dbReference type="Proteomes" id="UP001596016"/>
    </source>
</evidence>
<dbReference type="PIRSF" id="PIRSF019239">
    <property type="entry name" value="MrpE"/>
    <property type="match status" value="1"/>
</dbReference>
<keyword evidence="4 7" id="KW-0812">Transmembrane</keyword>
<reference evidence="9" key="1">
    <citation type="journal article" date="2019" name="Int. J. Syst. Evol. Microbiol.">
        <title>The Global Catalogue of Microorganisms (GCM) 10K type strain sequencing project: providing services to taxonomists for standard genome sequencing and annotation.</title>
        <authorList>
            <consortium name="The Broad Institute Genomics Platform"/>
            <consortium name="The Broad Institute Genome Sequencing Center for Infectious Disease"/>
            <person name="Wu L."/>
            <person name="Ma J."/>
        </authorList>
    </citation>
    <scope>NUCLEOTIDE SEQUENCE [LARGE SCALE GENOMIC DNA]</scope>
    <source>
        <strain evidence="9">CGMCC 4.1415</strain>
    </source>
</reference>
<dbReference type="InterPro" id="IPR002758">
    <property type="entry name" value="Cation_antiport_E"/>
</dbReference>
<evidence type="ECO:0000256" key="5">
    <source>
        <dbReference type="ARBA" id="ARBA00022989"/>
    </source>
</evidence>
<evidence type="ECO:0000256" key="4">
    <source>
        <dbReference type="ARBA" id="ARBA00022692"/>
    </source>
</evidence>
<evidence type="ECO:0000256" key="2">
    <source>
        <dbReference type="ARBA" id="ARBA00006228"/>
    </source>
</evidence>
<dbReference type="Pfam" id="PF01899">
    <property type="entry name" value="MNHE"/>
    <property type="match status" value="1"/>
</dbReference>
<comment type="subcellular location">
    <subcellularLocation>
        <location evidence="1">Cell membrane</location>
        <topology evidence="1">Multi-pass membrane protein</topology>
    </subcellularLocation>
</comment>
<feature type="transmembrane region" description="Helical" evidence="7">
    <location>
        <begin position="104"/>
        <end position="122"/>
    </location>
</feature>
<protein>
    <submittedName>
        <fullName evidence="8">Na+/H+ antiporter subunit E</fullName>
    </submittedName>
</protein>
<dbReference type="Proteomes" id="UP001596016">
    <property type="component" value="Unassembled WGS sequence"/>
</dbReference>
<evidence type="ECO:0000256" key="3">
    <source>
        <dbReference type="ARBA" id="ARBA00022475"/>
    </source>
</evidence>
<evidence type="ECO:0000256" key="1">
    <source>
        <dbReference type="ARBA" id="ARBA00004651"/>
    </source>
</evidence>
<keyword evidence="6 7" id="KW-0472">Membrane</keyword>
<evidence type="ECO:0000256" key="6">
    <source>
        <dbReference type="ARBA" id="ARBA00023136"/>
    </source>
</evidence>
<keyword evidence="3" id="KW-1003">Cell membrane</keyword>
<evidence type="ECO:0000256" key="7">
    <source>
        <dbReference type="SAM" id="Phobius"/>
    </source>
</evidence>
<dbReference type="PANTHER" id="PTHR34584">
    <property type="entry name" value="NA(+)/H(+) ANTIPORTER SUBUNIT E1"/>
    <property type="match status" value="1"/>
</dbReference>
<feature type="transmembrane region" description="Helical" evidence="7">
    <location>
        <begin position="56"/>
        <end position="83"/>
    </location>
</feature>
<organism evidence="8 9">
    <name type="scientific">Aquamicrobium segne</name>
    <dbReference type="NCBI Taxonomy" id="469547"/>
    <lineage>
        <taxon>Bacteria</taxon>
        <taxon>Pseudomonadati</taxon>
        <taxon>Pseudomonadota</taxon>
        <taxon>Alphaproteobacteria</taxon>
        <taxon>Hyphomicrobiales</taxon>
        <taxon>Phyllobacteriaceae</taxon>
        <taxon>Aquamicrobium</taxon>
    </lineage>
</organism>
<name>A0ABW0H067_9HYPH</name>